<dbReference type="PRINTS" id="PR00705">
    <property type="entry name" value="PAPAIN"/>
</dbReference>
<dbReference type="InterPro" id="IPR013128">
    <property type="entry name" value="Peptidase_C1A"/>
</dbReference>
<protein>
    <recommendedName>
        <fullName evidence="13">Cysteine protease</fullName>
    </recommendedName>
</protein>
<dbReference type="InterPro" id="IPR025660">
    <property type="entry name" value="Pept_his_AS"/>
</dbReference>
<dbReference type="CDD" id="cd02248">
    <property type="entry name" value="Peptidase_C1A"/>
    <property type="match status" value="1"/>
</dbReference>
<dbReference type="GO" id="GO:0006508">
    <property type="term" value="P:proteolysis"/>
    <property type="evidence" value="ECO:0007669"/>
    <property type="project" value="UniProtKB-KW"/>
</dbReference>
<organism evidence="11 12">
    <name type="scientific">Digitaria exilis</name>
    <dbReference type="NCBI Taxonomy" id="1010633"/>
    <lineage>
        <taxon>Eukaryota</taxon>
        <taxon>Viridiplantae</taxon>
        <taxon>Streptophyta</taxon>
        <taxon>Embryophyta</taxon>
        <taxon>Tracheophyta</taxon>
        <taxon>Spermatophyta</taxon>
        <taxon>Magnoliopsida</taxon>
        <taxon>Liliopsida</taxon>
        <taxon>Poales</taxon>
        <taxon>Poaceae</taxon>
        <taxon>PACMAD clade</taxon>
        <taxon>Panicoideae</taxon>
        <taxon>Panicodae</taxon>
        <taxon>Paniceae</taxon>
        <taxon>Anthephorinae</taxon>
        <taxon>Digitaria</taxon>
    </lineage>
</organism>
<keyword evidence="7" id="KW-0732">Signal</keyword>
<dbReference type="OrthoDB" id="10253408at2759"/>
<dbReference type="InterPro" id="IPR039417">
    <property type="entry name" value="Peptidase_C1A_papain-like"/>
</dbReference>
<proteinExistence type="inferred from homology"/>
<dbReference type="PROSITE" id="PS00640">
    <property type="entry name" value="THIOL_PROTEASE_ASN"/>
    <property type="match status" value="1"/>
</dbReference>
<dbReference type="FunFam" id="2.10.25.160:FF:000002">
    <property type="entry name" value="Cysteine protease 1"/>
    <property type="match status" value="1"/>
</dbReference>
<keyword evidence="3" id="KW-0378">Hydrolase</keyword>
<name>A0A835AAJ7_9POAL</name>
<dbReference type="AlphaFoldDB" id="A0A835AAJ7"/>
<dbReference type="SUPFAM" id="SSF54001">
    <property type="entry name" value="Cysteine proteinases"/>
    <property type="match status" value="1"/>
</dbReference>
<evidence type="ECO:0000256" key="4">
    <source>
        <dbReference type="ARBA" id="ARBA00022807"/>
    </source>
</evidence>
<dbReference type="SMART" id="SM00848">
    <property type="entry name" value="Inhibitor_I29"/>
    <property type="match status" value="1"/>
</dbReference>
<dbReference type="SMART" id="SM00277">
    <property type="entry name" value="GRAN"/>
    <property type="match status" value="1"/>
</dbReference>
<evidence type="ECO:0000256" key="2">
    <source>
        <dbReference type="ARBA" id="ARBA00022670"/>
    </source>
</evidence>
<dbReference type="InterPro" id="IPR000118">
    <property type="entry name" value="Granulin"/>
</dbReference>
<keyword evidence="12" id="KW-1185">Reference proteome</keyword>
<comment type="similarity">
    <text evidence="1">Belongs to the peptidase C1 family.</text>
</comment>
<evidence type="ECO:0000313" key="11">
    <source>
        <dbReference type="EMBL" id="KAF8660237.1"/>
    </source>
</evidence>
<evidence type="ECO:0000256" key="6">
    <source>
        <dbReference type="ARBA" id="ARBA00023180"/>
    </source>
</evidence>
<feature type="domain" description="Peptidase C1A papain C-terminal" evidence="9">
    <location>
        <begin position="132"/>
        <end position="409"/>
    </location>
</feature>
<dbReference type="InterPro" id="IPR013201">
    <property type="entry name" value="Prot_inhib_I29"/>
</dbReference>
<dbReference type="PROSITE" id="PS00639">
    <property type="entry name" value="THIOL_PROTEASE_HIS"/>
    <property type="match status" value="1"/>
</dbReference>
<dbReference type="EMBL" id="JACEFO010002444">
    <property type="protein sequence ID" value="KAF8660237.1"/>
    <property type="molecule type" value="Genomic_DNA"/>
</dbReference>
<accession>A0A835AAJ7</accession>
<evidence type="ECO:0000313" key="12">
    <source>
        <dbReference type="Proteomes" id="UP000636709"/>
    </source>
</evidence>
<comment type="caution">
    <text evidence="11">The sequence shown here is derived from an EMBL/GenBank/DDBJ whole genome shotgun (WGS) entry which is preliminary data.</text>
</comment>
<evidence type="ECO:0000256" key="1">
    <source>
        <dbReference type="ARBA" id="ARBA00008455"/>
    </source>
</evidence>
<dbReference type="Gene3D" id="3.90.70.10">
    <property type="entry name" value="Cysteine proteinases"/>
    <property type="match status" value="1"/>
</dbReference>
<evidence type="ECO:0000256" key="5">
    <source>
        <dbReference type="ARBA" id="ARBA00023157"/>
    </source>
</evidence>
<feature type="domain" description="Granulins" evidence="8">
    <location>
        <begin position="432"/>
        <end position="489"/>
    </location>
</feature>
<gene>
    <name evidence="11" type="ORF">HU200_057803</name>
</gene>
<evidence type="ECO:0000256" key="3">
    <source>
        <dbReference type="ARBA" id="ARBA00022801"/>
    </source>
</evidence>
<dbReference type="GO" id="GO:0008234">
    <property type="term" value="F:cysteine-type peptidase activity"/>
    <property type="evidence" value="ECO:0007669"/>
    <property type="project" value="UniProtKB-KW"/>
</dbReference>
<sequence>MGTSSATSLAAAALLLLVSLAAAVDMSIVSYGERSEEETRRMYAEWMATHGRTYNALGEEERRYEVFKDNLRYIDEHNAAADAGLHSFRLGLNRFADLTNEEYRATYLGVKNKPQREKKLSSRYQAADNEELPESVDWRTKGAVVEIKDQGSCGSEHEHKVGDLYLLTEGQRPDYAGLRSCWAFSTIAAVEGINQIVTGDLISLSEQELVDCDTSYNEGCNGGLMDYAFEFIINNGGIDTEEDYPYKGTDNRCDVNRKNAKVVTIDSYEDVPVNSEKSLQKAVANQPVSVAIEAGGRAFQLYNSASIKISSSTSNKVEQKILNVPFLMIVINWHFQSNALAGIFTGTCGTALDHGVTAVGYGTENGKDYWIVKNSWGTSWGEAGYVRMERNIKASSGKCGIAVEPSYPLKKGANPPNPGPTPPSPTPPPTVCDNYYSCPDSTTCCCIYEYGKYCFAWGCCPLEGATCCDDHYSCCPHDYPICNVRQGTCLMQKKDSPLSVKALKRTLAKPHWAFASNEADGVKSSA</sequence>
<evidence type="ECO:0000259" key="10">
    <source>
        <dbReference type="SMART" id="SM00848"/>
    </source>
</evidence>
<keyword evidence="5" id="KW-1015">Disulfide bond</keyword>
<evidence type="ECO:0000259" key="8">
    <source>
        <dbReference type="SMART" id="SM00277"/>
    </source>
</evidence>
<dbReference type="Pfam" id="PF08246">
    <property type="entry name" value="Inhibitor_I29"/>
    <property type="match status" value="1"/>
</dbReference>
<reference evidence="11" key="1">
    <citation type="submission" date="2020-07" db="EMBL/GenBank/DDBJ databases">
        <title>Genome sequence and genetic diversity analysis of an under-domesticated orphan crop, white fonio (Digitaria exilis).</title>
        <authorList>
            <person name="Bennetzen J.L."/>
            <person name="Chen S."/>
            <person name="Ma X."/>
            <person name="Wang X."/>
            <person name="Yssel A.E.J."/>
            <person name="Chaluvadi S.R."/>
            <person name="Johnson M."/>
            <person name="Gangashetty P."/>
            <person name="Hamidou F."/>
            <person name="Sanogo M.D."/>
            <person name="Zwaenepoel A."/>
            <person name="Wallace J."/>
            <person name="Van De Peer Y."/>
            <person name="Van Deynze A."/>
        </authorList>
    </citation>
    <scope>NUCLEOTIDE SEQUENCE</scope>
    <source>
        <tissue evidence="11">Leaves</tissue>
    </source>
</reference>
<dbReference type="InterPro" id="IPR000668">
    <property type="entry name" value="Peptidase_C1A_C"/>
</dbReference>
<dbReference type="SMART" id="SM00645">
    <property type="entry name" value="Pept_C1"/>
    <property type="match status" value="1"/>
</dbReference>
<evidence type="ECO:0000259" key="9">
    <source>
        <dbReference type="SMART" id="SM00645"/>
    </source>
</evidence>
<dbReference type="SUPFAM" id="SSF57277">
    <property type="entry name" value="Granulin repeat"/>
    <property type="match status" value="1"/>
</dbReference>
<evidence type="ECO:0008006" key="13">
    <source>
        <dbReference type="Google" id="ProtNLM"/>
    </source>
</evidence>
<keyword evidence="6" id="KW-0325">Glycoprotein</keyword>
<feature type="chain" id="PRO_5032878537" description="Cysteine protease" evidence="7">
    <location>
        <begin position="24"/>
        <end position="526"/>
    </location>
</feature>
<feature type="domain" description="Cathepsin propeptide inhibitor" evidence="10">
    <location>
        <begin position="43"/>
        <end position="103"/>
    </location>
</feature>
<evidence type="ECO:0000256" key="7">
    <source>
        <dbReference type="SAM" id="SignalP"/>
    </source>
</evidence>
<dbReference type="PANTHER" id="PTHR12411">
    <property type="entry name" value="CYSTEINE PROTEASE FAMILY C1-RELATED"/>
    <property type="match status" value="1"/>
</dbReference>
<dbReference type="Gene3D" id="2.10.25.160">
    <property type="entry name" value="Granulin"/>
    <property type="match status" value="1"/>
</dbReference>
<feature type="signal peptide" evidence="7">
    <location>
        <begin position="1"/>
        <end position="23"/>
    </location>
</feature>
<dbReference type="InterPro" id="IPR025661">
    <property type="entry name" value="Pept_asp_AS"/>
</dbReference>
<dbReference type="InterPro" id="IPR037277">
    <property type="entry name" value="Granulin_sf"/>
</dbReference>
<keyword evidence="4" id="KW-0788">Thiol protease</keyword>
<dbReference type="Pfam" id="PF00396">
    <property type="entry name" value="Granulin"/>
    <property type="match status" value="1"/>
</dbReference>
<dbReference type="Pfam" id="PF00112">
    <property type="entry name" value="Peptidase_C1"/>
    <property type="match status" value="2"/>
</dbReference>
<dbReference type="Proteomes" id="UP000636709">
    <property type="component" value="Unassembled WGS sequence"/>
</dbReference>
<keyword evidence="2" id="KW-0645">Protease</keyword>
<dbReference type="InterPro" id="IPR038765">
    <property type="entry name" value="Papain-like_cys_pep_sf"/>
</dbReference>